<dbReference type="RefSeq" id="WP_346152638.1">
    <property type="nucleotide sequence ID" value="NZ_BAAATE010000024.1"/>
</dbReference>
<evidence type="ECO:0000313" key="1">
    <source>
        <dbReference type="EMBL" id="GAA2684498.1"/>
    </source>
</evidence>
<evidence type="ECO:0000313" key="2">
    <source>
        <dbReference type="Proteomes" id="UP001501666"/>
    </source>
</evidence>
<reference evidence="1 2" key="1">
    <citation type="journal article" date="2019" name="Int. J. Syst. Evol. Microbiol.">
        <title>The Global Catalogue of Microorganisms (GCM) 10K type strain sequencing project: providing services to taxonomists for standard genome sequencing and annotation.</title>
        <authorList>
            <consortium name="The Broad Institute Genomics Platform"/>
            <consortium name="The Broad Institute Genome Sequencing Center for Infectious Disease"/>
            <person name="Wu L."/>
            <person name="Ma J."/>
        </authorList>
    </citation>
    <scope>NUCLEOTIDE SEQUENCE [LARGE SCALE GENOMIC DNA]</scope>
    <source>
        <strain evidence="1 2">JCM 6835</strain>
    </source>
</reference>
<comment type="caution">
    <text evidence="1">The sequence shown here is derived from an EMBL/GenBank/DDBJ whole genome shotgun (WGS) entry which is preliminary data.</text>
</comment>
<dbReference type="Proteomes" id="UP001501666">
    <property type="component" value="Unassembled WGS sequence"/>
</dbReference>
<gene>
    <name evidence="1" type="ORF">GCM10010412_070900</name>
</gene>
<sequence>MTGYSVRWGALHRQARVYAELTHNAEEAHVELRAAFDRDRNTLGQDMYGAELAKKLPGMEADIFAALKAHIDELERVASDLNVSARNYEGADQPPVTRG</sequence>
<protein>
    <submittedName>
        <fullName evidence="1">Uncharacterized protein</fullName>
    </submittedName>
</protein>
<proteinExistence type="predicted"/>
<dbReference type="EMBL" id="BAAATE010000024">
    <property type="protein sequence ID" value="GAA2684498.1"/>
    <property type="molecule type" value="Genomic_DNA"/>
</dbReference>
<name>A0ABN3ST33_9ACTN</name>
<organism evidence="1 2">
    <name type="scientific">Nonomuraea recticatena</name>
    <dbReference type="NCBI Taxonomy" id="46178"/>
    <lineage>
        <taxon>Bacteria</taxon>
        <taxon>Bacillati</taxon>
        <taxon>Actinomycetota</taxon>
        <taxon>Actinomycetes</taxon>
        <taxon>Streptosporangiales</taxon>
        <taxon>Streptosporangiaceae</taxon>
        <taxon>Nonomuraea</taxon>
    </lineage>
</organism>
<keyword evidence="2" id="KW-1185">Reference proteome</keyword>
<accession>A0ABN3ST33</accession>